<keyword evidence="3" id="KW-1185">Reference proteome</keyword>
<name>A0A182V9J7_ANOME</name>
<sequence>MKKPPDLHRQAPGPGGTVCMRRGCDQSVWRGGTDKLRSIVSDALNGVVRTITPIERAFFRCLAPLRCISISDRDVTDVSQIRQNVPVSSTQSSPSFLRSSCSSVVPLSGPPLDVPGAGRELLPVDHHRVPLAGVVLVRVLHRRQHQIARLAVKHRLADRVRVGGQLERWPLPDRYRRARFRTSAVRRCPSATRTRWFDRLLKLGRHHAGTAGKRALHRIHCLPAGSTGIPDHTTTTTTTTAATNNTIARLVLLVLLQVILIVPMLLQILAVNHLLLLDRLRVLRLLNVVLVRGTLLLLRHCSTAFAADAVVSGSMSGGLVGSSGWAAGWLISGTGGAGCFTSAGGKITIPR</sequence>
<keyword evidence="1" id="KW-0812">Transmembrane</keyword>
<dbReference type="AlphaFoldDB" id="A0A182V9J7"/>
<evidence type="ECO:0000313" key="3">
    <source>
        <dbReference type="Proteomes" id="UP000075903"/>
    </source>
</evidence>
<dbReference type="VEuPathDB" id="VectorBase:AMEM011176"/>
<feature type="transmembrane region" description="Helical" evidence="1">
    <location>
        <begin position="250"/>
        <end position="277"/>
    </location>
</feature>
<protein>
    <submittedName>
        <fullName evidence="2">Uncharacterized protein</fullName>
    </submittedName>
</protein>
<keyword evidence="1" id="KW-1133">Transmembrane helix</keyword>
<evidence type="ECO:0000256" key="1">
    <source>
        <dbReference type="SAM" id="Phobius"/>
    </source>
</evidence>
<keyword evidence="1" id="KW-0472">Membrane</keyword>
<organism evidence="2 3">
    <name type="scientific">Anopheles merus</name>
    <name type="common">Mosquito</name>
    <dbReference type="NCBI Taxonomy" id="30066"/>
    <lineage>
        <taxon>Eukaryota</taxon>
        <taxon>Metazoa</taxon>
        <taxon>Ecdysozoa</taxon>
        <taxon>Arthropoda</taxon>
        <taxon>Hexapoda</taxon>
        <taxon>Insecta</taxon>
        <taxon>Pterygota</taxon>
        <taxon>Neoptera</taxon>
        <taxon>Endopterygota</taxon>
        <taxon>Diptera</taxon>
        <taxon>Nematocera</taxon>
        <taxon>Culicoidea</taxon>
        <taxon>Culicidae</taxon>
        <taxon>Anophelinae</taxon>
        <taxon>Anopheles</taxon>
    </lineage>
</organism>
<evidence type="ECO:0000313" key="2">
    <source>
        <dbReference type="EnsemblMetazoa" id="AMEM011176-PA"/>
    </source>
</evidence>
<accession>A0A182V9J7</accession>
<proteinExistence type="predicted"/>
<dbReference type="EnsemblMetazoa" id="AMEM011176-RA">
    <property type="protein sequence ID" value="AMEM011176-PA"/>
    <property type="gene ID" value="AMEM011176"/>
</dbReference>
<dbReference type="Proteomes" id="UP000075903">
    <property type="component" value="Unassembled WGS sequence"/>
</dbReference>
<reference evidence="2" key="1">
    <citation type="submission" date="2020-05" db="UniProtKB">
        <authorList>
            <consortium name="EnsemblMetazoa"/>
        </authorList>
    </citation>
    <scope>IDENTIFICATION</scope>
    <source>
        <strain evidence="2">MAF</strain>
    </source>
</reference>